<gene>
    <name evidence="2" type="ORF">BLNAU_1035</name>
</gene>
<evidence type="ECO:0000313" key="2">
    <source>
        <dbReference type="EMBL" id="KAK2963958.1"/>
    </source>
</evidence>
<accession>A0ABQ9YJP3</accession>
<sequence>MNRSDPHNDSIPLLISFSLLLTLQNERDFPPIGTEYITAHPDIDVNSSTTLSTHTGRISLLSTSSSNKCSEHTHSPSSSIPTEMVSHVHTYTKTLRCVDFMRFVDEEHLGFSRPNVHLDCCCPPKVITLLVCSRCLGISTGYGRANLGMGPLYISPPDILDHHQTYRTTTRYNGLRQTHWTHAQISPLKCCGSNDSEEMSNSNEQGLLCGCVGSDRSGRGRHVY</sequence>
<dbReference type="Proteomes" id="UP001281761">
    <property type="component" value="Unassembled WGS sequence"/>
</dbReference>
<evidence type="ECO:0000256" key="1">
    <source>
        <dbReference type="SAM" id="MobiDB-lite"/>
    </source>
</evidence>
<evidence type="ECO:0000313" key="3">
    <source>
        <dbReference type="Proteomes" id="UP001281761"/>
    </source>
</evidence>
<organism evidence="2 3">
    <name type="scientific">Blattamonas nauphoetae</name>
    <dbReference type="NCBI Taxonomy" id="2049346"/>
    <lineage>
        <taxon>Eukaryota</taxon>
        <taxon>Metamonada</taxon>
        <taxon>Preaxostyla</taxon>
        <taxon>Oxymonadida</taxon>
        <taxon>Blattamonas</taxon>
    </lineage>
</organism>
<proteinExistence type="predicted"/>
<reference evidence="2 3" key="1">
    <citation type="journal article" date="2022" name="bioRxiv">
        <title>Genomics of Preaxostyla Flagellates Illuminates Evolutionary Transitions and the Path Towards Mitochondrial Loss.</title>
        <authorList>
            <person name="Novak L.V.F."/>
            <person name="Treitli S.C."/>
            <person name="Pyrih J."/>
            <person name="Halakuc P."/>
            <person name="Pipaliya S.V."/>
            <person name="Vacek V."/>
            <person name="Brzon O."/>
            <person name="Soukal P."/>
            <person name="Eme L."/>
            <person name="Dacks J.B."/>
            <person name="Karnkowska A."/>
            <person name="Elias M."/>
            <person name="Hampl V."/>
        </authorList>
    </citation>
    <scope>NUCLEOTIDE SEQUENCE [LARGE SCALE GENOMIC DNA]</scope>
    <source>
        <strain evidence="2">NAU3</strain>
        <tissue evidence="2">Gut</tissue>
    </source>
</reference>
<protein>
    <submittedName>
        <fullName evidence="2">Uncharacterized protein</fullName>
    </submittedName>
</protein>
<dbReference type="EMBL" id="JARBJD010000004">
    <property type="protein sequence ID" value="KAK2963958.1"/>
    <property type="molecule type" value="Genomic_DNA"/>
</dbReference>
<name>A0ABQ9YJP3_9EUKA</name>
<keyword evidence="3" id="KW-1185">Reference proteome</keyword>
<feature type="region of interest" description="Disordered" evidence="1">
    <location>
        <begin position="62"/>
        <end position="81"/>
    </location>
</feature>
<comment type="caution">
    <text evidence="2">The sequence shown here is derived from an EMBL/GenBank/DDBJ whole genome shotgun (WGS) entry which is preliminary data.</text>
</comment>